<evidence type="ECO:0000256" key="8">
    <source>
        <dbReference type="RuleBase" id="RU363041"/>
    </source>
</evidence>
<accession>A0A853IF37</accession>
<evidence type="ECO:0000256" key="4">
    <source>
        <dbReference type="ARBA" id="ARBA00022475"/>
    </source>
</evidence>
<dbReference type="PANTHER" id="PTHR30269">
    <property type="entry name" value="TRANSMEMBRANE PROTEIN YFCA"/>
    <property type="match status" value="1"/>
</dbReference>
<comment type="subcellular location">
    <subcellularLocation>
        <location evidence="1 8">Cell membrane</location>
        <topology evidence="1 8">Multi-pass membrane protein</topology>
    </subcellularLocation>
</comment>
<feature type="transmembrane region" description="Helical" evidence="8">
    <location>
        <begin position="232"/>
        <end position="250"/>
    </location>
</feature>
<feature type="transmembrane region" description="Helical" evidence="8">
    <location>
        <begin position="78"/>
        <end position="96"/>
    </location>
</feature>
<reference evidence="9 10" key="1">
    <citation type="submission" date="2020-07" db="EMBL/GenBank/DDBJ databases">
        <title>Endozoicomonas sp. nov., isolated from sediment.</title>
        <authorList>
            <person name="Gu T."/>
        </authorList>
    </citation>
    <scope>NUCLEOTIDE SEQUENCE [LARGE SCALE GENOMIC DNA]</scope>
    <source>
        <strain evidence="9 10">SM1973</strain>
    </source>
</reference>
<feature type="transmembrane region" description="Helical" evidence="8">
    <location>
        <begin position="134"/>
        <end position="153"/>
    </location>
</feature>
<comment type="caution">
    <text evidence="9">The sequence shown here is derived from an EMBL/GenBank/DDBJ whole genome shotgun (WGS) entry which is preliminary data.</text>
</comment>
<dbReference type="InterPro" id="IPR002781">
    <property type="entry name" value="TM_pro_TauE-like"/>
</dbReference>
<name>A0A853IF37_9GAMM</name>
<evidence type="ECO:0000256" key="1">
    <source>
        <dbReference type="ARBA" id="ARBA00004651"/>
    </source>
</evidence>
<protein>
    <recommendedName>
        <fullName evidence="8">Probable membrane transporter protein</fullName>
    </recommendedName>
</protein>
<keyword evidence="7 8" id="KW-0472">Membrane</keyword>
<feature type="transmembrane region" description="Helical" evidence="8">
    <location>
        <begin position="159"/>
        <end position="179"/>
    </location>
</feature>
<evidence type="ECO:0000256" key="2">
    <source>
        <dbReference type="ARBA" id="ARBA00009142"/>
    </source>
</evidence>
<organism evidence="9 10">
    <name type="scientific">Spartinivicinus marinus</name>
    <dbReference type="NCBI Taxonomy" id="2994442"/>
    <lineage>
        <taxon>Bacteria</taxon>
        <taxon>Pseudomonadati</taxon>
        <taxon>Pseudomonadota</taxon>
        <taxon>Gammaproteobacteria</taxon>
        <taxon>Oceanospirillales</taxon>
        <taxon>Zooshikellaceae</taxon>
        <taxon>Spartinivicinus</taxon>
    </lineage>
</organism>
<feature type="transmembrane region" description="Helical" evidence="8">
    <location>
        <begin position="12"/>
        <end position="35"/>
    </location>
</feature>
<keyword evidence="3" id="KW-0813">Transport</keyword>
<comment type="similarity">
    <text evidence="2 8">Belongs to the 4-toluene sulfonate uptake permease (TSUP) (TC 2.A.102) family.</text>
</comment>
<dbReference type="PANTHER" id="PTHR30269:SF0">
    <property type="entry name" value="MEMBRANE TRANSPORTER PROTEIN YFCA-RELATED"/>
    <property type="match status" value="1"/>
</dbReference>
<dbReference type="EMBL" id="JACCKB010000029">
    <property type="protein sequence ID" value="NYZ67775.1"/>
    <property type="molecule type" value="Genomic_DNA"/>
</dbReference>
<dbReference type="GO" id="GO:0005886">
    <property type="term" value="C:plasma membrane"/>
    <property type="evidence" value="ECO:0007669"/>
    <property type="project" value="UniProtKB-SubCell"/>
</dbReference>
<evidence type="ECO:0000256" key="5">
    <source>
        <dbReference type="ARBA" id="ARBA00022692"/>
    </source>
</evidence>
<keyword evidence="5 8" id="KW-0812">Transmembrane</keyword>
<feature type="transmembrane region" description="Helical" evidence="8">
    <location>
        <begin position="102"/>
        <end position="122"/>
    </location>
</feature>
<dbReference type="AlphaFoldDB" id="A0A853IF37"/>
<evidence type="ECO:0000313" key="9">
    <source>
        <dbReference type="EMBL" id="NYZ67775.1"/>
    </source>
</evidence>
<keyword evidence="6 8" id="KW-1133">Transmembrane helix</keyword>
<dbReference type="Proteomes" id="UP000569732">
    <property type="component" value="Unassembled WGS sequence"/>
</dbReference>
<sequence length="251" mass="26447">MFETLSLEIGLLLFAIACLAGCIDVIAGGGGLLVLPTLLSVGLSPAQALATNKLQASFGTSTAVIHFTRKRQVDIKSLLFAIGCTFIGAAVGTVVVQLIDNAILTQLIPILLIGIAIYMLVNPNINTHQQQQKITGKTFAMLIGVGIGFYDGFFGPGTGTFFTIAYMTLMGFSLTQATIHSKVLNWASNIASLVFFILGGQVVWAVGLVMAAGQVVGAYCGSHLVLKQGSKIIRPLLVIICVVMSVKLLMD</sequence>
<evidence type="ECO:0000256" key="3">
    <source>
        <dbReference type="ARBA" id="ARBA00022448"/>
    </source>
</evidence>
<dbReference type="Pfam" id="PF01925">
    <property type="entry name" value="TauE"/>
    <property type="match status" value="1"/>
</dbReference>
<dbReference type="RefSeq" id="WP_180569794.1">
    <property type="nucleotide sequence ID" value="NZ_JACCKB010000029.1"/>
</dbReference>
<dbReference type="InterPro" id="IPR052017">
    <property type="entry name" value="TSUP"/>
</dbReference>
<proteinExistence type="inferred from homology"/>
<keyword evidence="10" id="KW-1185">Reference proteome</keyword>
<evidence type="ECO:0000256" key="7">
    <source>
        <dbReference type="ARBA" id="ARBA00023136"/>
    </source>
</evidence>
<evidence type="ECO:0000313" key="10">
    <source>
        <dbReference type="Proteomes" id="UP000569732"/>
    </source>
</evidence>
<gene>
    <name evidence="9" type="ORF">H0A36_17315</name>
</gene>
<evidence type="ECO:0000256" key="6">
    <source>
        <dbReference type="ARBA" id="ARBA00022989"/>
    </source>
</evidence>
<feature type="transmembrane region" description="Helical" evidence="8">
    <location>
        <begin position="191"/>
        <end position="212"/>
    </location>
</feature>
<keyword evidence="4 8" id="KW-1003">Cell membrane</keyword>